<dbReference type="PRINTS" id="PR00397">
    <property type="entry name" value="SIROHAEM"/>
</dbReference>
<dbReference type="Gene3D" id="3.50.50.60">
    <property type="entry name" value="FAD/NAD(P)-binding domain"/>
    <property type="match status" value="2"/>
</dbReference>
<evidence type="ECO:0000259" key="17">
    <source>
        <dbReference type="PROSITE" id="PS51296"/>
    </source>
</evidence>
<dbReference type="Proteomes" id="UP000464954">
    <property type="component" value="Chromosome"/>
</dbReference>
<dbReference type="GO" id="GO:0042128">
    <property type="term" value="P:nitrate assimilation"/>
    <property type="evidence" value="ECO:0007669"/>
    <property type="project" value="UniProtKB-UniRule"/>
</dbReference>
<feature type="domain" description="Rieske" evidence="17">
    <location>
        <begin position="804"/>
        <end position="899"/>
    </location>
</feature>
<dbReference type="SUPFAM" id="SSF55124">
    <property type="entry name" value="Nitrite/Sulfite reductase N-terminal domain-like"/>
    <property type="match status" value="1"/>
</dbReference>
<evidence type="ECO:0000256" key="4">
    <source>
        <dbReference type="ARBA" id="ARBA00022485"/>
    </source>
</evidence>
<dbReference type="Pfam" id="PF03460">
    <property type="entry name" value="NIR_SIR_ferr"/>
    <property type="match status" value="1"/>
</dbReference>
<evidence type="ECO:0000256" key="9">
    <source>
        <dbReference type="ARBA" id="ARBA00022827"/>
    </source>
</evidence>
<evidence type="ECO:0000256" key="16">
    <source>
        <dbReference type="PIRSR" id="PIRSR037149-1"/>
    </source>
</evidence>
<evidence type="ECO:0000256" key="6">
    <source>
        <dbReference type="ARBA" id="ARBA00022630"/>
    </source>
</evidence>
<dbReference type="InterPro" id="IPR006066">
    <property type="entry name" value="NO2/SO3_Rdtase_FeS/sirohaem_BS"/>
</dbReference>
<evidence type="ECO:0000256" key="11">
    <source>
        <dbReference type="ARBA" id="ARBA00023004"/>
    </source>
</evidence>
<dbReference type="PROSITE" id="PS00365">
    <property type="entry name" value="NIR_SIR"/>
    <property type="match status" value="1"/>
</dbReference>
<keyword evidence="8 16" id="KW-0479">Metal-binding</keyword>
<keyword evidence="19" id="KW-1185">Reference proteome</keyword>
<dbReference type="Gene3D" id="3.30.390.30">
    <property type="match status" value="1"/>
</dbReference>
<dbReference type="GO" id="GO:0098809">
    <property type="term" value="F:nitrite reductase activity"/>
    <property type="evidence" value="ECO:0007669"/>
    <property type="project" value="InterPro"/>
</dbReference>
<dbReference type="PRINTS" id="PR00368">
    <property type="entry name" value="FADPNR"/>
</dbReference>
<dbReference type="InterPro" id="IPR023753">
    <property type="entry name" value="FAD/NAD-binding_dom"/>
</dbReference>
<dbReference type="Gene3D" id="2.102.10.10">
    <property type="entry name" value="Rieske [2Fe-2S] iron-sulphur domain"/>
    <property type="match status" value="1"/>
</dbReference>
<dbReference type="NCBIfam" id="TIGR02374">
    <property type="entry name" value="nitri_red_nirB"/>
    <property type="match status" value="1"/>
</dbReference>
<dbReference type="Gene3D" id="1.10.10.1100">
    <property type="entry name" value="BFD-like [2Fe-2S]-binding domain"/>
    <property type="match status" value="1"/>
</dbReference>
<evidence type="ECO:0000256" key="5">
    <source>
        <dbReference type="ARBA" id="ARBA00022617"/>
    </source>
</evidence>
<name>A0A6P1MA90_9BACT</name>
<organism evidence="18 19">
    <name type="scientific">Tichowtungia aerotolerans</name>
    <dbReference type="NCBI Taxonomy" id="2697043"/>
    <lineage>
        <taxon>Bacteria</taxon>
        <taxon>Pseudomonadati</taxon>
        <taxon>Kiritimatiellota</taxon>
        <taxon>Tichowtungiia</taxon>
        <taxon>Tichowtungiales</taxon>
        <taxon>Tichowtungiaceae</taxon>
        <taxon>Tichowtungia</taxon>
    </lineage>
</organism>
<dbReference type="GO" id="GO:0050660">
    <property type="term" value="F:flavin adenine dinucleotide binding"/>
    <property type="evidence" value="ECO:0007669"/>
    <property type="project" value="UniProtKB-UniRule"/>
</dbReference>
<dbReference type="KEGG" id="taer:GT409_05970"/>
<dbReference type="SUPFAM" id="SSF56014">
    <property type="entry name" value="Nitrite and sulphite reductase 4Fe-4S domain-like"/>
    <property type="match status" value="1"/>
</dbReference>
<dbReference type="SUPFAM" id="SSF50022">
    <property type="entry name" value="ISP domain"/>
    <property type="match status" value="1"/>
</dbReference>
<accession>A0A6P1MA90</accession>
<keyword evidence="7" id="KW-0001">2Fe-2S</keyword>
<keyword evidence="9 15" id="KW-0274">FAD</keyword>
<dbReference type="EMBL" id="CP047593">
    <property type="protein sequence ID" value="QHI69008.1"/>
    <property type="molecule type" value="Genomic_DNA"/>
</dbReference>
<dbReference type="PANTHER" id="PTHR43809">
    <property type="entry name" value="NITRITE REDUCTASE (NADH) LARGE SUBUNIT"/>
    <property type="match status" value="1"/>
</dbReference>
<evidence type="ECO:0000256" key="3">
    <source>
        <dbReference type="ARBA" id="ARBA00010429"/>
    </source>
</evidence>
<dbReference type="InterPro" id="IPR045854">
    <property type="entry name" value="NO2/SO3_Rdtase_4Fe4S_sf"/>
</dbReference>
<dbReference type="InterPro" id="IPR036922">
    <property type="entry name" value="Rieske_2Fe-2S_sf"/>
</dbReference>
<dbReference type="SUPFAM" id="SSF51905">
    <property type="entry name" value="FAD/NAD(P)-binding domain"/>
    <property type="match status" value="2"/>
</dbReference>
<dbReference type="InterPro" id="IPR036188">
    <property type="entry name" value="FAD/NAD-bd_sf"/>
</dbReference>
<dbReference type="Pfam" id="PF01077">
    <property type="entry name" value="NIR_SIR"/>
    <property type="match status" value="1"/>
</dbReference>
<keyword evidence="13 15" id="KW-0534">Nitrate assimilation</keyword>
<comment type="cofactor">
    <cofactor evidence="1 15">
        <name>FAD</name>
        <dbReference type="ChEBI" id="CHEBI:57692"/>
    </cofactor>
</comment>
<dbReference type="InterPro" id="IPR017941">
    <property type="entry name" value="Rieske_2Fe-2S"/>
</dbReference>
<keyword evidence="11 16" id="KW-0408">Iron</keyword>
<dbReference type="Pfam" id="PF00355">
    <property type="entry name" value="Rieske"/>
    <property type="match status" value="1"/>
</dbReference>
<keyword evidence="6 15" id="KW-0285">Flavoprotein</keyword>
<evidence type="ECO:0000313" key="19">
    <source>
        <dbReference type="Proteomes" id="UP000464954"/>
    </source>
</evidence>
<dbReference type="Gene3D" id="3.30.413.10">
    <property type="entry name" value="Sulfite Reductase Hemoprotein, domain 1"/>
    <property type="match status" value="1"/>
</dbReference>
<dbReference type="InterPro" id="IPR016156">
    <property type="entry name" value="FAD/NAD-linked_Rdtase_dimer_sf"/>
</dbReference>
<feature type="binding site" description="axial binding residue" evidence="16">
    <location>
        <position position="674"/>
    </location>
    <ligand>
        <name>siroheme</name>
        <dbReference type="ChEBI" id="CHEBI:60052"/>
    </ligand>
    <ligandPart>
        <name>Fe</name>
        <dbReference type="ChEBI" id="CHEBI:18248"/>
    </ligandPart>
</feature>
<evidence type="ECO:0000256" key="15">
    <source>
        <dbReference type="PIRNR" id="PIRNR037149"/>
    </source>
</evidence>
<dbReference type="InterPro" id="IPR007419">
    <property type="entry name" value="BFD-like_2Fe2S-bd_dom"/>
</dbReference>
<dbReference type="InterPro" id="IPR036136">
    <property type="entry name" value="Nit/Sulf_reduc_fer-like_dom_sf"/>
</dbReference>
<feature type="binding site" evidence="16">
    <location>
        <position position="630"/>
    </location>
    <ligand>
        <name>[4Fe-4S] cluster</name>
        <dbReference type="ChEBI" id="CHEBI:49883"/>
    </ligand>
</feature>
<comment type="cofactor">
    <cofactor evidence="16">
        <name>[4Fe-4S] cluster</name>
        <dbReference type="ChEBI" id="CHEBI:49883"/>
    </cofactor>
    <text evidence="16">Binds 1 [4Fe-4S] cluster per subunit.</text>
</comment>
<dbReference type="UniPathway" id="UPA00653"/>
<evidence type="ECO:0000256" key="12">
    <source>
        <dbReference type="ARBA" id="ARBA00023014"/>
    </source>
</evidence>
<dbReference type="GO" id="GO:0046872">
    <property type="term" value="F:metal ion binding"/>
    <property type="evidence" value="ECO:0007669"/>
    <property type="project" value="UniProtKB-KW"/>
</dbReference>
<dbReference type="InterPro" id="IPR017121">
    <property type="entry name" value="Nitrite_Rdtase_lsu"/>
</dbReference>
<comment type="similarity">
    <text evidence="3">Belongs to the nitrite and sulfite reductase 4Fe-4S domain family.</text>
</comment>
<dbReference type="GO" id="GO:0050661">
    <property type="term" value="F:NADP binding"/>
    <property type="evidence" value="ECO:0007669"/>
    <property type="project" value="UniProtKB-UniRule"/>
</dbReference>
<protein>
    <submittedName>
        <fullName evidence="18">FAD-dependent oxidoreductase</fullName>
    </submittedName>
</protein>
<dbReference type="GO" id="GO:0020037">
    <property type="term" value="F:heme binding"/>
    <property type="evidence" value="ECO:0007669"/>
    <property type="project" value="InterPro"/>
</dbReference>
<dbReference type="PIRSF" id="PIRSF037149">
    <property type="entry name" value="NirB"/>
    <property type="match status" value="1"/>
</dbReference>
<dbReference type="PROSITE" id="PS51296">
    <property type="entry name" value="RIESKE"/>
    <property type="match status" value="1"/>
</dbReference>
<proteinExistence type="inferred from homology"/>
<evidence type="ECO:0000313" key="18">
    <source>
        <dbReference type="EMBL" id="QHI69008.1"/>
    </source>
</evidence>
<dbReference type="RefSeq" id="WP_160627896.1">
    <property type="nucleotide sequence ID" value="NZ_CP047593.1"/>
</dbReference>
<dbReference type="InterPro" id="IPR041575">
    <property type="entry name" value="Rubredoxin_C"/>
</dbReference>
<evidence type="ECO:0000256" key="7">
    <source>
        <dbReference type="ARBA" id="ARBA00022714"/>
    </source>
</evidence>
<keyword evidence="10" id="KW-0560">Oxidoreductase</keyword>
<evidence type="ECO:0000256" key="1">
    <source>
        <dbReference type="ARBA" id="ARBA00001974"/>
    </source>
</evidence>
<feature type="binding site" evidence="16">
    <location>
        <position position="636"/>
    </location>
    <ligand>
        <name>[4Fe-4S] cluster</name>
        <dbReference type="ChEBI" id="CHEBI:49883"/>
    </ligand>
</feature>
<keyword evidence="4 16" id="KW-0004">4Fe-4S</keyword>
<evidence type="ECO:0000256" key="10">
    <source>
        <dbReference type="ARBA" id="ARBA00023002"/>
    </source>
</evidence>
<comment type="cofactor">
    <cofactor evidence="14">
        <name>[2Fe-2S] cluster</name>
        <dbReference type="ChEBI" id="CHEBI:190135"/>
    </cofactor>
</comment>
<dbReference type="InterPro" id="IPR052034">
    <property type="entry name" value="NasD-like"/>
</dbReference>
<keyword evidence="5 16" id="KW-0349">Heme</keyword>
<evidence type="ECO:0000256" key="8">
    <source>
        <dbReference type="ARBA" id="ARBA00022723"/>
    </source>
</evidence>
<comment type="cofactor">
    <cofactor evidence="16">
        <name>siroheme</name>
        <dbReference type="ChEBI" id="CHEBI:60052"/>
    </cofactor>
    <text evidence="16">Binds 1 siroheme per subunit.</text>
</comment>
<evidence type="ECO:0000256" key="14">
    <source>
        <dbReference type="ARBA" id="ARBA00034078"/>
    </source>
</evidence>
<dbReference type="Pfam" id="PF07992">
    <property type="entry name" value="Pyr_redox_2"/>
    <property type="match status" value="1"/>
</dbReference>
<reference evidence="18 19" key="1">
    <citation type="submission" date="2020-01" db="EMBL/GenBank/DDBJ databases">
        <title>Ponticoccus aerotolerans gen. nov., sp. nov., an anaerobic bacterium and proposal of Ponticoccusceae fam. nov., Ponticoccusles ord. nov. and Ponticoccuse classis nov. in the phylum Kiritimatiellaeota.</title>
        <authorList>
            <person name="Zhou L.Y."/>
            <person name="Du Z.J."/>
        </authorList>
    </citation>
    <scope>NUCLEOTIDE SEQUENCE [LARGE SCALE GENOMIC DNA]</scope>
    <source>
        <strain evidence="18 19">S-5007</strain>
    </source>
</reference>
<dbReference type="Pfam" id="PF04324">
    <property type="entry name" value="Fer2_BFD"/>
    <property type="match status" value="1"/>
</dbReference>
<dbReference type="AlphaFoldDB" id="A0A6P1MA90"/>
<dbReference type="PANTHER" id="PTHR43809:SF1">
    <property type="entry name" value="NITRITE REDUCTASE (NADH) LARGE SUBUNIT"/>
    <property type="match status" value="1"/>
</dbReference>
<evidence type="ECO:0000256" key="13">
    <source>
        <dbReference type="ARBA" id="ARBA00023063"/>
    </source>
</evidence>
<keyword evidence="12 16" id="KW-0411">Iron-sulfur</keyword>
<dbReference type="InterPro" id="IPR006067">
    <property type="entry name" value="NO2/SO3_Rdtase_4Fe4S_dom"/>
</dbReference>
<dbReference type="GO" id="GO:0051537">
    <property type="term" value="F:2 iron, 2 sulfur cluster binding"/>
    <property type="evidence" value="ECO:0007669"/>
    <property type="project" value="UniProtKB-KW"/>
</dbReference>
<gene>
    <name evidence="18" type="ORF">GT409_05970</name>
</gene>
<comment type="pathway">
    <text evidence="2">Nitrogen metabolism; nitrate reduction (assimilation).</text>
</comment>
<dbReference type="Pfam" id="PF18267">
    <property type="entry name" value="Rubredoxin_C"/>
    <property type="match status" value="1"/>
</dbReference>
<dbReference type="PRINTS" id="PR00411">
    <property type="entry name" value="PNDRDTASEI"/>
</dbReference>
<feature type="binding site" evidence="16">
    <location>
        <position position="670"/>
    </location>
    <ligand>
        <name>[4Fe-4S] cluster</name>
        <dbReference type="ChEBI" id="CHEBI:49883"/>
    </ligand>
</feature>
<dbReference type="InterPro" id="IPR041854">
    <property type="entry name" value="BFD-like_2Fe2S-bd_dom_sf"/>
</dbReference>
<dbReference type="InterPro" id="IPR005117">
    <property type="entry name" value="NiRdtase/SiRdtase_haem-b_fer"/>
</dbReference>
<dbReference type="GO" id="GO:0051539">
    <property type="term" value="F:4 iron, 4 sulfur cluster binding"/>
    <property type="evidence" value="ECO:0007669"/>
    <property type="project" value="UniProtKB-KW"/>
</dbReference>
<sequence>MIQKEKLVIVGNGMAAGKLVEEILSRSPEQYAITVIGDEPCGNYNRIKLVIKLKEPDLPDFFLNTPEWYADNGVEALLGQAVSVIDRAAKSVTLADGRIVSYDKLVLATGSHPFIPPMTGLDLPGVFALRKLEDVGHIRTFLKDKSHTIVLGGGLLGLELALMLRLIGKQVTVSHLMPSLMELQLPEEAGNYLKRHLEELGVNFVMGTYITDLLGSTAGVEEVRFKDGSSIKTDAVFFNCGIRPNKDLAEQAGLVFNKGIAVNDRLQTSDPFIYACGECIEFKGETWGLVAPVYEQSRTLAAVLCGEQVAYAPSAPVPARLKSDIPVISMGRFKPEPGDEVSHYTDPHGAVYKQLIIQDERIKGAVLVGEDLNADAIELHYSAKIPVPARRADLLFPGARAGDAIMDGSNIPDDAQVCDCNGVCAGKIRKAIANGSDTLYKVMLNTRAGTGCGNCKNKLKALLISEVGELREDPAEKYYAAGVPMDREELTAFIRANSLRSVSQVLHSVPNAVDDSKTRMALDYLLDYIWSSDYVLEEDSRCANDRYSGNIQKDGRFSVIPNMAGGQTTSAHLRAIADVADKYGALIKVTGADRIGLYSVDKTDLKNVWDELQMGSGHAFTKCFRACKACVGSTHCRFGLKDSLELGRVLGERYRGLRSPAKVKMGVSGCPRNCSEATIKDFGVVAVEGGWDIFIGGNGGAQVYVAQKIAQVKTDDEVIRIADRFYEYYCRNAKYGERSAHFIERVGLKTVVDAILHAPEEELCELETRFAQLRENYKDPWENLTDTMGAGMEPIQPETDDGFTQIALVEDMPPGTSQEIVISNHPVAVFHTRDDQWIATDGRCPHEQGPLIDCIIGNGRLTCPIHSYSFDIKTGACDNPDIDPLRIYTIEFRNGRVLVKPQIADIGRGVVK</sequence>
<feature type="binding site" evidence="16">
    <location>
        <position position="674"/>
    </location>
    <ligand>
        <name>[4Fe-4S] cluster</name>
        <dbReference type="ChEBI" id="CHEBI:49883"/>
    </ligand>
</feature>
<dbReference type="InterPro" id="IPR012744">
    <property type="entry name" value="Nitri_red_NirB"/>
</dbReference>
<evidence type="ECO:0000256" key="2">
    <source>
        <dbReference type="ARBA" id="ARBA00005096"/>
    </source>
</evidence>